<dbReference type="EMBL" id="WITK01000011">
    <property type="protein sequence ID" value="MQW92261.1"/>
    <property type="molecule type" value="Genomic_DNA"/>
</dbReference>
<proteinExistence type="predicted"/>
<protein>
    <submittedName>
        <fullName evidence="1">Uncharacterized protein</fullName>
    </submittedName>
</protein>
<dbReference type="RefSeq" id="WP_153389358.1">
    <property type="nucleotide sequence ID" value="NZ_WITK01000011.1"/>
</dbReference>
<comment type="caution">
    <text evidence="1">The sequence shown here is derived from an EMBL/GenBank/DDBJ whole genome shotgun (WGS) entry which is preliminary data.</text>
</comment>
<name>A0AA90W9X2_9GAMM</name>
<evidence type="ECO:0000313" key="2">
    <source>
        <dbReference type="Proteomes" id="UP000480556"/>
    </source>
</evidence>
<accession>A0AA90W9X2</accession>
<dbReference type="AlphaFoldDB" id="A0AA90W9X2"/>
<sequence length="54" mass="6375">MSQHDSEHSDIQLIGFHESLSPQLLRMIYSQTDEQQPVESPKSLFKLFINFLKR</sequence>
<evidence type="ECO:0000313" key="1">
    <source>
        <dbReference type="EMBL" id="MQW92261.1"/>
    </source>
</evidence>
<dbReference type="Proteomes" id="UP000480556">
    <property type="component" value="Unassembled WGS sequence"/>
</dbReference>
<gene>
    <name evidence="1" type="ORF">GHJ48_07630</name>
</gene>
<organism evidence="1 2">
    <name type="scientific">Acinetobacter wanghuae</name>
    <dbReference type="NCBI Taxonomy" id="2662362"/>
    <lineage>
        <taxon>Bacteria</taxon>
        <taxon>Pseudomonadati</taxon>
        <taxon>Pseudomonadota</taxon>
        <taxon>Gammaproteobacteria</taxon>
        <taxon>Moraxellales</taxon>
        <taxon>Moraxellaceae</taxon>
        <taxon>Acinetobacter</taxon>
    </lineage>
</organism>
<reference evidence="1 2" key="1">
    <citation type="submission" date="2019-10" db="EMBL/GenBank/DDBJ databases">
        <authorList>
            <person name="Dong K."/>
        </authorList>
    </citation>
    <scope>NUCLEOTIDE SEQUENCE [LARGE SCALE GENOMIC DNA]</scope>
    <source>
        <strain evidence="2">dk771</strain>
    </source>
</reference>